<evidence type="ECO:0000313" key="3">
    <source>
        <dbReference type="EMBL" id="KAK8881907.1"/>
    </source>
</evidence>
<keyword evidence="4" id="KW-1185">Reference proteome</keyword>
<feature type="domain" description="Initiator binding" evidence="2">
    <location>
        <begin position="27"/>
        <end position="86"/>
    </location>
</feature>
<evidence type="ECO:0000259" key="2">
    <source>
        <dbReference type="Pfam" id="PF10416"/>
    </source>
</evidence>
<dbReference type="Pfam" id="PF10416">
    <property type="entry name" value="IBD"/>
    <property type="match status" value="2"/>
</dbReference>
<accession>A0ABR2JT12</accession>
<dbReference type="EMBL" id="JAPFFF010000009">
    <property type="protein sequence ID" value="KAK8881907.1"/>
    <property type="molecule type" value="Genomic_DNA"/>
</dbReference>
<proteinExistence type="predicted"/>
<organism evidence="3 4">
    <name type="scientific">Tritrichomonas musculus</name>
    <dbReference type="NCBI Taxonomy" id="1915356"/>
    <lineage>
        <taxon>Eukaryota</taxon>
        <taxon>Metamonada</taxon>
        <taxon>Parabasalia</taxon>
        <taxon>Tritrichomonadida</taxon>
        <taxon>Tritrichomonadidae</taxon>
        <taxon>Tritrichomonas</taxon>
    </lineage>
</organism>
<evidence type="ECO:0000256" key="1">
    <source>
        <dbReference type="SAM" id="MobiDB-lite"/>
    </source>
</evidence>
<reference evidence="3 4" key="1">
    <citation type="submission" date="2024-04" db="EMBL/GenBank/DDBJ databases">
        <title>Tritrichomonas musculus Genome.</title>
        <authorList>
            <person name="Alves-Ferreira E."/>
            <person name="Grigg M."/>
            <person name="Lorenzi H."/>
            <person name="Galac M."/>
        </authorList>
    </citation>
    <scope>NUCLEOTIDE SEQUENCE [LARGE SCALE GENOMIC DNA]</scope>
    <source>
        <strain evidence="3 4">EAF2021</strain>
    </source>
</reference>
<protein>
    <recommendedName>
        <fullName evidence="2">Initiator binding domain-containing protein</fullName>
    </recommendedName>
</protein>
<feature type="compositionally biased region" description="Low complexity" evidence="1">
    <location>
        <begin position="181"/>
        <end position="199"/>
    </location>
</feature>
<sequence length="409" mass="46096">MSIYLPNQEEAANVQCNTFIQLLSPADRIEYDELKKKVGSPENRYNRNKRIQTFTEIIESIRQFCIKNDDDDWKRCLVCGICWIPHSTSTDLSPLSPSEVDDLNDNSFYGWTNNHDLAINTRQLRVLIAKSKSTINGALAKMGYESVPTKGSDAEDLISAIPFLNNHYTEIRQWTIRRRLPNSNAKKSTSKPKASSSVKTKNKENQKNIISENVSAELSPIELQHSQTVILSSTESSSSPETNFDPNKYIELLMKSYKHINMARSNSNNNNNKNSNEINENCNSITINSYDEITPPSLPISFSPGINELSTGIYSHSISSDSLLFTGCNDLPPSLNEEYRNLDLSLEFPSLQIKDSCLTDDYGFNMGISNNFGSKLDLNDYFSIGMLPTKRDDDKDLGLNSYSRYSLAL</sequence>
<comment type="caution">
    <text evidence="3">The sequence shown here is derived from an EMBL/GenBank/DDBJ whole genome shotgun (WGS) entry which is preliminary data.</text>
</comment>
<name>A0ABR2JT12_9EUKA</name>
<evidence type="ECO:0000313" key="4">
    <source>
        <dbReference type="Proteomes" id="UP001470230"/>
    </source>
</evidence>
<gene>
    <name evidence="3" type="ORF">M9Y10_044545</name>
</gene>
<feature type="domain" description="Initiator binding" evidence="2">
    <location>
        <begin position="110"/>
        <end position="178"/>
    </location>
</feature>
<feature type="region of interest" description="Disordered" evidence="1">
    <location>
        <begin position="179"/>
        <end position="208"/>
    </location>
</feature>
<dbReference type="Proteomes" id="UP001470230">
    <property type="component" value="Unassembled WGS sequence"/>
</dbReference>
<dbReference type="InterPro" id="IPR018845">
    <property type="entry name" value="Initiator-bd"/>
</dbReference>